<evidence type="ECO:0000313" key="1">
    <source>
        <dbReference type="EMBL" id="MBL0848898.1"/>
    </source>
</evidence>
<gene>
    <name evidence="1" type="ORF">EU981_02200</name>
</gene>
<name>A0A937ACB8_9HYPH</name>
<reference evidence="1" key="1">
    <citation type="submission" date="2019-02" db="EMBL/GenBank/DDBJ databases">
        <title>A novel Candidatus Liberibacter species associated with the New Zealand native fuchsia psyllid, Ctenarytaina fuchsiae.</title>
        <authorList>
            <person name="Thompson S.M."/>
            <person name="Jorgensen N."/>
            <person name="David C."/>
            <person name="Bulman S.R."/>
            <person name="Smith G.R."/>
        </authorList>
    </citation>
    <scope>NUCLEOTIDE SEQUENCE</scope>
    <source>
        <strain evidence="1">Oxford</strain>
    </source>
</reference>
<organism evidence="1 2">
    <name type="scientific">Candidatus Liberibacter ctenarytainae</name>
    <dbReference type="NCBI Taxonomy" id="2020335"/>
    <lineage>
        <taxon>Bacteria</taxon>
        <taxon>Pseudomonadati</taxon>
        <taxon>Pseudomonadota</taxon>
        <taxon>Alphaproteobacteria</taxon>
        <taxon>Hyphomicrobiales</taxon>
        <taxon>Rhizobiaceae</taxon>
        <taxon>Liberibacter</taxon>
    </lineage>
</organism>
<dbReference type="EMBL" id="SEOL01000003">
    <property type="protein sequence ID" value="MBL0848898.1"/>
    <property type="molecule type" value="Genomic_DNA"/>
</dbReference>
<comment type="caution">
    <text evidence="1">The sequence shown here is derived from an EMBL/GenBank/DDBJ whole genome shotgun (WGS) entry which is preliminary data.</text>
</comment>
<accession>A0A937ACB8</accession>
<dbReference type="Proteomes" id="UP000736856">
    <property type="component" value="Unassembled WGS sequence"/>
</dbReference>
<sequence length="70" mass="7721">MIAIGEDGSELGSAPTTRSVRKTYIAPSDANRRIDELMKGPEFVEKYNNRDSEAIAHLDSVNRATAQNKI</sequence>
<evidence type="ECO:0000313" key="2">
    <source>
        <dbReference type="Proteomes" id="UP000736856"/>
    </source>
</evidence>
<proteinExistence type="predicted"/>
<protein>
    <submittedName>
        <fullName evidence="1">Uncharacterized protein</fullName>
    </submittedName>
</protein>
<dbReference type="AlphaFoldDB" id="A0A937ACB8"/>